<evidence type="ECO:0000313" key="7">
    <source>
        <dbReference type="Proteomes" id="UP001518976"/>
    </source>
</evidence>
<dbReference type="InterPro" id="IPR050708">
    <property type="entry name" value="T6SS_VgrG/RHS"/>
</dbReference>
<name>A0ABS3WUK7_9ACTN</name>
<dbReference type="InterPro" id="IPR022385">
    <property type="entry name" value="Rhs_assc_core"/>
</dbReference>
<dbReference type="Pfam" id="PF25023">
    <property type="entry name" value="TEN_YD-shell"/>
    <property type="match status" value="1"/>
</dbReference>
<feature type="domain" description="DUF6531" evidence="3">
    <location>
        <begin position="344"/>
        <end position="415"/>
    </location>
</feature>
<dbReference type="NCBIfam" id="TIGR03696">
    <property type="entry name" value="Rhs_assc_core"/>
    <property type="match status" value="1"/>
</dbReference>
<gene>
    <name evidence="6" type="ORF">JW592_15325</name>
</gene>
<evidence type="ECO:0000259" key="5">
    <source>
        <dbReference type="Pfam" id="PF25023"/>
    </source>
</evidence>
<feature type="region of interest" description="Disordered" evidence="2">
    <location>
        <begin position="1426"/>
        <end position="1451"/>
    </location>
</feature>
<proteinExistence type="predicted"/>
<reference evidence="6 7" key="1">
    <citation type="submission" date="2021-02" db="EMBL/GenBank/DDBJ databases">
        <title>Streptomyces spirodelae sp. nov., isolated from duckweed.</title>
        <authorList>
            <person name="Saimee Y."/>
            <person name="Duangmal K."/>
        </authorList>
    </citation>
    <scope>NUCLEOTIDE SEQUENCE [LARGE SCALE GENOMIC DNA]</scope>
    <source>
        <strain evidence="6 7">DW4-2</strain>
    </source>
</reference>
<dbReference type="NCBIfam" id="TIGR01643">
    <property type="entry name" value="YD_repeat_2x"/>
    <property type="match status" value="14"/>
</dbReference>
<dbReference type="RefSeq" id="WP_209265615.1">
    <property type="nucleotide sequence ID" value="NZ_JAFFZN010000012.1"/>
</dbReference>
<accession>A0ABS3WUK7</accession>
<evidence type="ECO:0000256" key="1">
    <source>
        <dbReference type="ARBA" id="ARBA00022737"/>
    </source>
</evidence>
<dbReference type="InterPro" id="IPR045351">
    <property type="entry name" value="DUF6531"/>
</dbReference>
<feature type="region of interest" description="Disordered" evidence="2">
    <location>
        <begin position="309"/>
        <end position="346"/>
    </location>
</feature>
<evidence type="ECO:0000256" key="2">
    <source>
        <dbReference type="SAM" id="MobiDB-lite"/>
    </source>
</evidence>
<dbReference type="EMBL" id="JAFFZN010000012">
    <property type="protein sequence ID" value="MBO8186825.1"/>
    <property type="molecule type" value="Genomic_DNA"/>
</dbReference>
<evidence type="ECO:0000259" key="3">
    <source>
        <dbReference type="Pfam" id="PF20148"/>
    </source>
</evidence>
<sequence length="1451" mass="158849">MSSKDATEGGAPGSTTERIPPHAEPGEVIPGDPGKIDDLVVKLRAYAGAFKEGDGKLDVLTRMAWTGAASRGFNDAIEVLPKELKAAHKYFTSAAGALDAYADKLRSVHKRVKPIIADADAARAASKKYVEQSHKYDAAVARGDEDLPDKPPDENPGVSALSDCYRRLDILENELQRVVDASKHKLKKAAEKAPDSPKGGAYVKEKLGEFFGGVGDSLHGLYKQGEYLVEDGYGGASMQIAGMADGVAYAAHNPREFAKAVSNWDEWQRHPYRAAGQLTPDLLLALATGGGSALRKGASAAKDAAKRLAGRERALRRDGSAREHADGDPEKANKGNGDKTGLNEPVDAATGEMFTSATDVDFPGVLPLALERHYVSGHPCGGWFGPTWAGTLDQRLELDDQGIVYVADDGRVLTYPVPEPEVPTSPTSGPHWPLRWDGKPDSTMTVTLPERNRILHFTPLPAGGGRELALSAITDRSGNRITVAYDEEGAPRDVTHSGGYHVAVDTDPELLRITGLRLLHGKDGERSTTLASYLYDAAGDLVQVVNSSGLPLRYRYDDEHRITSWEDRNGATFGYVYDHRGRVLRTVGPNGTFSGRFFYDEAVRTTRYIDSLGHESVYVYNEAYKIVTETDNLGHTTRTEWDESNRFPVAVTDPLGRTTRYTYDDLCNLTGIERPDGSTVTAVHDDDCLPLEIRDPNGGVWRHTYDDRGNRTSTTDPTGAATHYAYNDAGHLVGITDPLGNTTTVIPNAAGLPVALTDPLGNTTHVRRGPHGRVTAVTDPLGHTTRHGWTIEGRPAWRENPDGSRETWQWDGEGNLVSHTDAAGHTTTYTHTHFDLPVTRTDPDGAEYAFAYDTELRLVQVTNPQGRTWDYEYDPVGRLVAETDFNGATQTYELDAAGNIVARTNALGERLTYALDPLGRPVEQRDETTGEVTTYAYDAAGALARTANAAAEVTLERDELGRVLSETVNGRTVSYAYDAAGRHTSLTTPSGHTSTWTYDAADRPLSLTTDGGALSFTHDAAGRETHRWLTEAVTLTQAWDAADRLTRQTVEEADGDLLQHRAYAYRPDGYITEIRELTSGTRRFDLDKAGRVTGVQAHGWTEKYAYDAAGNQSHAQAPTHSAAGERVHDGTLIRRAGRTTYEHDTAGRLIRKTRKLLNGQTRTWTYTWSTEDRLISATNPSGEEWHYAYDPLGRRISKSGPDGRSLVFIWDGTRVTEQTTDTGTTTTWDYSPGTHRPLGQTTRDPLLQNPAFHAIVTDVVGTPTELLSSDGNLAWQSRTTLWGTPLPNPPGAANCPLRFPGQYADPETGLHYNYFRYYDPETAHYLTPDPLGLSPAPNHQLFVENPCTSSDPLGLAKCPKEVRTEFSSLRKGSTNRTGLVDTPEELRNLFDKWTEGAEKLPARGPKVPEVYKLEDGTVIQWRTSSTSGGETIDMIYPESNKPRKVHIEPPE</sequence>
<evidence type="ECO:0000259" key="4">
    <source>
        <dbReference type="Pfam" id="PF21725"/>
    </source>
</evidence>
<dbReference type="InterPro" id="IPR056823">
    <property type="entry name" value="TEN-like_YD-shell"/>
</dbReference>
<feature type="region of interest" description="Disordered" evidence="2">
    <location>
        <begin position="1"/>
        <end position="33"/>
    </location>
</feature>
<feature type="domain" description="Teneurin-like YD-shell" evidence="5">
    <location>
        <begin position="1081"/>
        <end position="1329"/>
    </location>
</feature>
<dbReference type="InterPro" id="IPR031325">
    <property type="entry name" value="RHS_repeat"/>
</dbReference>
<dbReference type="Gene3D" id="2.180.10.10">
    <property type="entry name" value="RHS repeat-associated core"/>
    <property type="match status" value="3"/>
</dbReference>
<keyword evidence="1" id="KW-0677">Repeat</keyword>
<organism evidence="6 7">
    <name type="scientific">Streptomyces spirodelae</name>
    <dbReference type="NCBI Taxonomy" id="2812904"/>
    <lineage>
        <taxon>Bacteria</taxon>
        <taxon>Bacillati</taxon>
        <taxon>Actinomycetota</taxon>
        <taxon>Actinomycetes</taxon>
        <taxon>Kitasatosporales</taxon>
        <taxon>Streptomycetaceae</taxon>
        <taxon>Streptomyces</taxon>
    </lineage>
</organism>
<feature type="domain" description="Putative T7SS secretion signal" evidence="4">
    <location>
        <begin position="23"/>
        <end position="197"/>
    </location>
</feature>
<dbReference type="Pfam" id="PF05593">
    <property type="entry name" value="RHS_repeat"/>
    <property type="match status" value="8"/>
</dbReference>
<dbReference type="Pfam" id="PF20148">
    <property type="entry name" value="DUF6531"/>
    <property type="match status" value="1"/>
</dbReference>
<feature type="region of interest" description="Disordered" evidence="2">
    <location>
        <begin position="763"/>
        <end position="788"/>
    </location>
</feature>
<protein>
    <submittedName>
        <fullName evidence="6">RHS repeat protein</fullName>
    </submittedName>
</protein>
<comment type="caution">
    <text evidence="6">The sequence shown here is derived from an EMBL/GenBank/DDBJ whole genome shotgun (WGS) entry which is preliminary data.</text>
</comment>
<feature type="compositionally biased region" description="Basic and acidic residues" evidence="2">
    <location>
        <begin position="309"/>
        <end position="337"/>
    </location>
</feature>
<dbReference type="PRINTS" id="PR00394">
    <property type="entry name" value="RHSPROTEIN"/>
</dbReference>
<dbReference type="PANTHER" id="PTHR32305">
    <property type="match status" value="1"/>
</dbReference>
<dbReference type="Pfam" id="PF21725">
    <property type="entry name" value="T7SS_signal"/>
    <property type="match status" value="1"/>
</dbReference>
<dbReference type="InterPro" id="IPR049082">
    <property type="entry name" value="T7SS_signal"/>
</dbReference>
<dbReference type="Proteomes" id="UP001518976">
    <property type="component" value="Unassembled WGS sequence"/>
</dbReference>
<dbReference type="PANTHER" id="PTHR32305:SF15">
    <property type="entry name" value="PROTEIN RHSA-RELATED"/>
    <property type="match status" value="1"/>
</dbReference>
<dbReference type="InterPro" id="IPR006530">
    <property type="entry name" value="YD"/>
</dbReference>
<evidence type="ECO:0000313" key="6">
    <source>
        <dbReference type="EMBL" id="MBO8186825.1"/>
    </source>
</evidence>
<keyword evidence="7" id="KW-1185">Reference proteome</keyword>